<evidence type="ECO:0000313" key="4">
    <source>
        <dbReference type="EMBL" id="GFO40497.1"/>
    </source>
</evidence>
<keyword evidence="5" id="KW-1185">Reference proteome</keyword>
<dbReference type="AlphaFoldDB" id="A0AAV4D8L9"/>
<proteinExistence type="predicted"/>
<dbReference type="GO" id="GO:0035269">
    <property type="term" value="P:protein O-linked glycosylation via mannose"/>
    <property type="evidence" value="ECO:0007669"/>
    <property type="project" value="InterPro"/>
</dbReference>
<dbReference type="InterPro" id="IPR057538">
    <property type="entry name" value="RXYLT1_C"/>
</dbReference>
<evidence type="ECO:0000313" key="5">
    <source>
        <dbReference type="Proteomes" id="UP000735302"/>
    </source>
</evidence>
<feature type="domain" description="RXYLT1 N-terminal" evidence="3">
    <location>
        <begin position="134"/>
        <end position="273"/>
    </location>
</feature>
<dbReference type="Pfam" id="PF24785">
    <property type="entry name" value="RXYLT1_C"/>
    <property type="match status" value="2"/>
</dbReference>
<reference evidence="4 5" key="1">
    <citation type="journal article" date="2021" name="Elife">
        <title>Chloroplast acquisition without the gene transfer in kleptoplastic sea slugs, Plakobranchus ocellatus.</title>
        <authorList>
            <person name="Maeda T."/>
            <person name="Takahashi S."/>
            <person name="Yoshida T."/>
            <person name="Shimamura S."/>
            <person name="Takaki Y."/>
            <person name="Nagai Y."/>
            <person name="Toyoda A."/>
            <person name="Suzuki Y."/>
            <person name="Arimoto A."/>
            <person name="Ishii H."/>
            <person name="Satoh N."/>
            <person name="Nishiyama T."/>
            <person name="Hasebe M."/>
            <person name="Maruyama T."/>
            <person name="Minagawa J."/>
            <person name="Obokata J."/>
            <person name="Shigenobu S."/>
        </authorList>
    </citation>
    <scope>NUCLEOTIDE SEQUENCE [LARGE SCALE GENOMIC DNA]</scope>
</reference>
<feature type="domain" description="RXYLT1 C-terminal" evidence="2">
    <location>
        <begin position="279"/>
        <end position="404"/>
    </location>
</feature>
<dbReference type="InterPro" id="IPR057539">
    <property type="entry name" value="RXYLT1_N"/>
</dbReference>
<keyword evidence="1 4" id="KW-0812">Transmembrane</keyword>
<evidence type="ECO:0000259" key="3">
    <source>
        <dbReference type="Pfam" id="PF24786"/>
    </source>
</evidence>
<keyword evidence="1" id="KW-0472">Membrane</keyword>
<gene>
    <name evidence="4" type="ORF">PoB_006700200</name>
</gene>
<dbReference type="GO" id="GO:0005794">
    <property type="term" value="C:Golgi apparatus"/>
    <property type="evidence" value="ECO:0007669"/>
    <property type="project" value="TreeGrafter"/>
</dbReference>
<accession>A0AAV4D8L9</accession>
<dbReference type="GO" id="GO:0120053">
    <property type="term" value="F:ribitol beta-1,4-xylosyltransferase activity"/>
    <property type="evidence" value="ECO:0007669"/>
    <property type="project" value="InterPro"/>
</dbReference>
<dbReference type="InterPro" id="IPR055286">
    <property type="entry name" value="RXYLT1-like"/>
</dbReference>
<sequence length="515" mass="58687">MLSFRKVAYCTLSVYLIITCYYGFHVLKKKLTYEGADKGSHSRPKSLADIVDDPDWNPWGEEFESEVQSVHFRLSPQLWQNEPSATNVDDAGGAINLPKVNYDHAMTARDLVTTKPKPRLPNGHEFSSGDPNVVEVWGKAAISLYLWQHILEADLEDKLNGIWQYGEKTIGTIKFRFRTGPGVVPSKVPRETENLLLVINGREATKIEAGKVWLDSLAAFPRLKNVAVVLLGREDCDNVWFYRYLQAQGGRVKALFLVYDSPEVDNVNIFQWPLGVATYRDFPVIQTSDPYSDKKRRYMYNFLGTIYQNSSREMLISAVKSSAQQDLGYVRARAQWQPQETPESSQQYLYALSNSDLTLSPVGINSECYRIFEAMALGSVPVIEDVMTPGYCGDRLHSQNTSQKFLNDDSRQNLKSLLKSGSNFFSSRTSSFNEKFSAVSSPLRLLKEFDAPVIYIKDWKTDLHQVLSKEALMSNKDRAARRRSLLKWYADFLAKMKNRLISVLQDKFFGKHNNL</sequence>
<dbReference type="Pfam" id="PF24786">
    <property type="entry name" value="RXYLT1_N"/>
    <property type="match status" value="1"/>
</dbReference>
<organism evidence="4 5">
    <name type="scientific">Plakobranchus ocellatus</name>
    <dbReference type="NCBI Taxonomy" id="259542"/>
    <lineage>
        <taxon>Eukaryota</taxon>
        <taxon>Metazoa</taxon>
        <taxon>Spiralia</taxon>
        <taxon>Lophotrochozoa</taxon>
        <taxon>Mollusca</taxon>
        <taxon>Gastropoda</taxon>
        <taxon>Heterobranchia</taxon>
        <taxon>Euthyneura</taxon>
        <taxon>Panpulmonata</taxon>
        <taxon>Sacoglossa</taxon>
        <taxon>Placobranchoidea</taxon>
        <taxon>Plakobranchidae</taxon>
        <taxon>Plakobranchus</taxon>
    </lineage>
</organism>
<dbReference type="PANTHER" id="PTHR15576:SF1">
    <property type="entry name" value="RIBITOL-5-PHOSPHATE XYLOSYLTRANSFERASE 1"/>
    <property type="match status" value="1"/>
</dbReference>
<feature type="domain" description="RXYLT1 C-terminal" evidence="2">
    <location>
        <begin position="438"/>
        <end position="509"/>
    </location>
</feature>
<keyword evidence="1" id="KW-1133">Transmembrane helix</keyword>
<feature type="transmembrane region" description="Helical" evidence="1">
    <location>
        <begin position="7"/>
        <end position="24"/>
    </location>
</feature>
<dbReference type="EMBL" id="BLXT01007619">
    <property type="protein sequence ID" value="GFO40497.1"/>
    <property type="molecule type" value="Genomic_DNA"/>
</dbReference>
<dbReference type="Proteomes" id="UP000735302">
    <property type="component" value="Unassembled WGS sequence"/>
</dbReference>
<protein>
    <submittedName>
        <fullName evidence="4">Transmembrane protein 5-like</fullName>
    </submittedName>
</protein>
<comment type="caution">
    <text evidence="4">The sequence shown here is derived from an EMBL/GenBank/DDBJ whole genome shotgun (WGS) entry which is preliminary data.</text>
</comment>
<dbReference type="CDD" id="cd21099">
    <property type="entry name" value="RXYLT1-like"/>
    <property type="match status" value="1"/>
</dbReference>
<evidence type="ECO:0000259" key="2">
    <source>
        <dbReference type="Pfam" id="PF24785"/>
    </source>
</evidence>
<name>A0AAV4D8L9_9GAST</name>
<evidence type="ECO:0000256" key="1">
    <source>
        <dbReference type="SAM" id="Phobius"/>
    </source>
</evidence>
<dbReference type="PANTHER" id="PTHR15576">
    <property type="entry name" value="RIBITOL-5-PHOSPHATE XYLOSYLTRANSFERASE 1"/>
    <property type="match status" value="1"/>
</dbReference>